<dbReference type="STRING" id="2282107.A0A286UF11"/>
<accession>A0A286UF11</accession>
<evidence type="ECO:0000256" key="5">
    <source>
        <dbReference type="ARBA" id="ARBA00041284"/>
    </source>
</evidence>
<dbReference type="GO" id="GO:0043328">
    <property type="term" value="P:protein transport to vacuole involved in ubiquitin-dependent protein catabolic process via the multivesicular body sorting pathway"/>
    <property type="evidence" value="ECO:0007669"/>
    <property type="project" value="TreeGrafter"/>
</dbReference>
<dbReference type="Proteomes" id="UP000217199">
    <property type="component" value="Unassembled WGS sequence"/>
</dbReference>
<reference evidence="8 9" key="1">
    <citation type="journal article" date="2017" name="Mol. Ecol.">
        <title>Comparative and population genomic landscape of Phellinus noxius: A hypervariable fungus causing root rot in trees.</title>
        <authorList>
            <person name="Chung C.L."/>
            <person name="Lee T.J."/>
            <person name="Akiba M."/>
            <person name="Lee H.H."/>
            <person name="Kuo T.H."/>
            <person name="Liu D."/>
            <person name="Ke H.M."/>
            <person name="Yokoi T."/>
            <person name="Roa M.B."/>
            <person name="Lu M.J."/>
            <person name="Chang Y.Y."/>
            <person name="Ann P.J."/>
            <person name="Tsai J.N."/>
            <person name="Chen C.Y."/>
            <person name="Tzean S.S."/>
            <person name="Ota Y."/>
            <person name="Hattori T."/>
            <person name="Sahashi N."/>
            <person name="Liou R.F."/>
            <person name="Kikuchi T."/>
            <person name="Tsai I.J."/>
        </authorList>
    </citation>
    <scope>NUCLEOTIDE SEQUENCE [LARGE SCALE GENOMIC DNA]</scope>
    <source>
        <strain evidence="8 9">FFPRI411160</strain>
    </source>
</reference>
<dbReference type="OrthoDB" id="2141925at2759"/>
<dbReference type="GO" id="GO:0005768">
    <property type="term" value="C:endosome"/>
    <property type="evidence" value="ECO:0007669"/>
    <property type="project" value="UniProtKB-SubCell"/>
</dbReference>
<name>A0A286UF11_9AGAM</name>
<feature type="compositionally biased region" description="Polar residues" evidence="6">
    <location>
        <begin position="945"/>
        <end position="954"/>
    </location>
</feature>
<feature type="compositionally biased region" description="Low complexity" evidence="6">
    <location>
        <begin position="928"/>
        <end position="944"/>
    </location>
</feature>
<sequence length="1010" mass="112818">MANQSPTISIPKKSTEEVDWTTPIRHLIAQSYGESPDNYAQECAALQRARQDAVRGAGSDMTARDLLYKYFGQLELLELRFAEIRVNFPWHDAFTNKLTTQTSLAFEKASIIFQIAATHSAIASSQNRGDPEGLKRAFHYFRTSAGMLTYINDNFLHAPSTDLSREVVKFLVNIMLAQASEVFFEKCVDENKAKSLVAKIANQVASLYVSLCEEVKEFMGKGIFDRNWVTIIQIKSKYFTSLAQLYRSYVDSSTAKYGDALARLTSAETSAKEASKLASSFGGMFMTQMSPNLPPDAGSAIQEIAKFHLALCTETRTQAQKDNDLIYNAIVPPVETLPAIDKLVVATPIPIQEVYSAPEVQRTIGPDLFIKLIPLSVHESASVYSEEKAKLVRAEVERADSAESEVRSSLDAMGVKDGLLRFKAIVEQSAAGRNLELPQDILRIQTDLRLIESREPVSALFVSLDAIRSSVHQVLESAQRDLEIESRDCEAARVRYSHEFGQEPSASVSRSLRSDLKSHREAMEKALVSDKMVTEIWDSVKGDITILVDEDGAENTFRSIVNEGLDGNKIEFEVKRESLLDLDLDKNDEKVAKEEEERGKIVVFIDEIEQRLGRLNKISVERKNVLKDLKEKIQSDDVSHLLLLNRRHQSSQQTPNSGQSGPQNQMEALFATELEKFKPYQQRLAASVAYEQAALAEITQLYKGLKNMISSPSSVGSQLWKISEKREKRLKDTIRRFTKARDGYMEARDGLAKGLQFYRELNEMCDVLRKNVKAFVEDREKERQRLVREAERKERERVVTSTVYGSASPSLPEKPKPLVPPPPPSLVGNLNTGFSAMNLSSRVQSPPFTTEKNQQSSLQQSNYSGGSFSSSRSLPPPPPPRPSQTDPYAGMFDSNRLSSQFSIPLASGSPQIPPSSSPLQYPVQQYRQQYPTSTQAPQQSSQSPLVSNGYNSFGSLPPPPPPISYQTHQQQFGNNPSPQGPHTSSTSIRNPPFPDQQPSYSQGQFNNFNR</sequence>
<dbReference type="Gene3D" id="1.25.40.280">
    <property type="entry name" value="alix/aip1 like domains"/>
    <property type="match status" value="1"/>
</dbReference>
<keyword evidence="9" id="KW-1185">Reference proteome</keyword>
<keyword evidence="4" id="KW-0967">Endosome</keyword>
<dbReference type="PROSITE" id="PS51180">
    <property type="entry name" value="BRO1"/>
    <property type="match status" value="1"/>
</dbReference>
<dbReference type="FunCoup" id="A0A286UF11">
    <property type="interactions" value="335"/>
</dbReference>
<dbReference type="InterPro" id="IPR004328">
    <property type="entry name" value="BRO1_dom"/>
</dbReference>
<evidence type="ECO:0000313" key="9">
    <source>
        <dbReference type="Proteomes" id="UP000217199"/>
    </source>
</evidence>
<dbReference type="EMBL" id="NBII01000006">
    <property type="protein sequence ID" value="PAV18193.1"/>
    <property type="molecule type" value="Genomic_DNA"/>
</dbReference>
<evidence type="ECO:0000256" key="1">
    <source>
        <dbReference type="ARBA" id="ARBA00004177"/>
    </source>
</evidence>
<dbReference type="PANTHER" id="PTHR23030:SF30">
    <property type="entry name" value="TYROSINE-PROTEIN PHOSPHATASE NON-RECEPTOR TYPE 23"/>
    <property type="match status" value="1"/>
</dbReference>
<feature type="compositionally biased region" description="Polar residues" evidence="6">
    <location>
        <begin position="828"/>
        <end position="852"/>
    </location>
</feature>
<dbReference type="SMART" id="SM01041">
    <property type="entry name" value="BRO1"/>
    <property type="match status" value="1"/>
</dbReference>
<dbReference type="CDD" id="cd09242">
    <property type="entry name" value="BRO1_ScBro1_like"/>
    <property type="match status" value="1"/>
</dbReference>
<dbReference type="AlphaFoldDB" id="A0A286UF11"/>
<dbReference type="Gene3D" id="1.20.120.560">
    <property type="entry name" value="alix/aip1 in complex with the ypdl late domain"/>
    <property type="match status" value="1"/>
</dbReference>
<feature type="compositionally biased region" description="Low complexity" evidence="6">
    <location>
        <begin position="853"/>
        <end position="873"/>
    </location>
</feature>
<comment type="subcellular location">
    <subcellularLocation>
        <location evidence="2">Cytoplasm</location>
    </subcellularLocation>
    <subcellularLocation>
        <location evidence="1">Endosome</location>
    </subcellularLocation>
</comment>
<organism evidence="8 9">
    <name type="scientific">Pyrrhoderma noxium</name>
    <dbReference type="NCBI Taxonomy" id="2282107"/>
    <lineage>
        <taxon>Eukaryota</taxon>
        <taxon>Fungi</taxon>
        <taxon>Dikarya</taxon>
        <taxon>Basidiomycota</taxon>
        <taxon>Agaricomycotina</taxon>
        <taxon>Agaricomycetes</taxon>
        <taxon>Hymenochaetales</taxon>
        <taxon>Hymenochaetaceae</taxon>
        <taxon>Pyrrhoderma</taxon>
    </lineage>
</organism>
<feature type="region of interest" description="Disordered" evidence="6">
    <location>
        <begin position="928"/>
        <end position="1010"/>
    </location>
</feature>
<feature type="region of interest" description="Disordered" evidence="6">
    <location>
        <begin position="787"/>
        <end position="894"/>
    </location>
</feature>
<evidence type="ECO:0000256" key="6">
    <source>
        <dbReference type="SAM" id="MobiDB-lite"/>
    </source>
</evidence>
<dbReference type="InterPro" id="IPR025304">
    <property type="entry name" value="ALIX_V_dom"/>
</dbReference>
<dbReference type="Pfam" id="PF13949">
    <property type="entry name" value="ALIX_LYPXL_bnd"/>
    <property type="match status" value="1"/>
</dbReference>
<proteinExistence type="predicted"/>
<dbReference type="InParanoid" id="A0A286UF11"/>
<feature type="compositionally biased region" description="Polar residues" evidence="6">
    <location>
        <begin position="996"/>
        <end position="1010"/>
    </location>
</feature>
<gene>
    <name evidence="8" type="ORF">PNOK_0667900</name>
</gene>
<evidence type="ECO:0000256" key="2">
    <source>
        <dbReference type="ARBA" id="ARBA00004496"/>
    </source>
</evidence>
<feature type="domain" description="BRO1" evidence="7">
    <location>
        <begin position="6"/>
        <end position="406"/>
    </location>
</feature>
<evidence type="ECO:0000256" key="3">
    <source>
        <dbReference type="ARBA" id="ARBA00022490"/>
    </source>
</evidence>
<protein>
    <recommendedName>
        <fullName evidence="5">BRO domain-containing protein 1</fullName>
    </recommendedName>
</protein>
<dbReference type="InterPro" id="IPR038499">
    <property type="entry name" value="BRO1_sf"/>
</dbReference>
<dbReference type="Gene3D" id="1.20.140.50">
    <property type="entry name" value="alix/aip1 like domains"/>
    <property type="match status" value="1"/>
</dbReference>
<keyword evidence="3" id="KW-0963">Cytoplasm</keyword>
<evidence type="ECO:0000259" key="7">
    <source>
        <dbReference type="PROSITE" id="PS51180"/>
    </source>
</evidence>
<dbReference type="PANTHER" id="PTHR23030">
    <property type="entry name" value="PCD6 INTERACTING PROTEIN-RELATED"/>
    <property type="match status" value="1"/>
</dbReference>
<evidence type="ECO:0000256" key="4">
    <source>
        <dbReference type="ARBA" id="ARBA00022753"/>
    </source>
</evidence>
<feature type="compositionally biased region" description="Basic and acidic residues" evidence="6">
    <location>
        <begin position="787"/>
        <end position="798"/>
    </location>
</feature>
<feature type="compositionally biased region" description="Polar residues" evidence="6">
    <location>
        <begin position="964"/>
        <end position="989"/>
    </location>
</feature>
<evidence type="ECO:0000313" key="8">
    <source>
        <dbReference type="EMBL" id="PAV18193.1"/>
    </source>
</evidence>
<dbReference type="Pfam" id="PF03097">
    <property type="entry name" value="BRO1"/>
    <property type="match status" value="1"/>
</dbReference>
<comment type="caution">
    <text evidence="8">The sequence shown here is derived from an EMBL/GenBank/DDBJ whole genome shotgun (WGS) entry which is preliminary data.</text>
</comment>